<evidence type="ECO:0000256" key="5">
    <source>
        <dbReference type="ARBA" id="ARBA00022989"/>
    </source>
</evidence>
<sequence length="396" mass="41901">MNKPGKNTGWGAFLADVFVCSLGAYGGPEAHYGVFADHMVSRKKHLTEEELLELIALTGILPGPSSTQTIVAIGYKVGGPVLGALTLLVWAAPVLAVMTMLSFLGAFLEQRRISPGILRYIGPMAVGFIIVAAYRLGRKAIADKTAFLLMLFAGTTTYFIHEPWIYPLVLIAGGAFAAAASKEKNIWNRVRLDPPWAYLAAFAATALAGFAAITVSDNRIVHLFESFYRYGYLVIGGGQVVVPLMFSELVEANRYMSDQEFLTGFGLVQGLPGPMFSFSAYAGGMAARGSGVLFQILGAAAGGIGIFMPGVLLIYFVYPIWENLKAIRGIRIALRGVTAAACGLIAASAVVLMRKNGFSADALVATAASAGLLLLRKIPAPVIVAACIIAGVVIPF</sequence>
<name>A0AAE3JJ89_9SPIR</name>
<comment type="caution">
    <text evidence="8">The sequence shown here is derived from an EMBL/GenBank/DDBJ whole genome shotgun (WGS) entry which is preliminary data.</text>
</comment>
<evidence type="ECO:0000256" key="1">
    <source>
        <dbReference type="ARBA" id="ARBA00004651"/>
    </source>
</evidence>
<feature type="transmembrane region" description="Helical" evidence="7">
    <location>
        <begin position="120"/>
        <end position="137"/>
    </location>
</feature>
<feature type="transmembrane region" description="Helical" evidence="7">
    <location>
        <begin position="293"/>
        <end position="320"/>
    </location>
</feature>
<keyword evidence="4 7" id="KW-0812">Transmembrane</keyword>
<evidence type="ECO:0000313" key="9">
    <source>
        <dbReference type="Proteomes" id="UP001198163"/>
    </source>
</evidence>
<accession>A0AAE3JJ89</accession>
<dbReference type="GO" id="GO:0015109">
    <property type="term" value="F:chromate transmembrane transporter activity"/>
    <property type="evidence" value="ECO:0007669"/>
    <property type="project" value="InterPro"/>
</dbReference>
<evidence type="ECO:0000256" key="4">
    <source>
        <dbReference type="ARBA" id="ARBA00022692"/>
    </source>
</evidence>
<feature type="transmembrane region" description="Helical" evidence="7">
    <location>
        <begin position="261"/>
        <end position="281"/>
    </location>
</feature>
<feature type="transmembrane region" description="Helical" evidence="7">
    <location>
        <begin position="373"/>
        <end position="394"/>
    </location>
</feature>
<comment type="subcellular location">
    <subcellularLocation>
        <location evidence="1">Cell membrane</location>
        <topology evidence="1">Multi-pass membrane protein</topology>
    </subcellularLocation>
</comment>
<feature type="transmembrane region" description="Helical" evidence="7">
    <location>
        <begin position="164"/>
        <end position="180"/>
    </location>
</feature>
<dbReference type="PANTHER" id="PTHR33567">
    <property type="entry name" value="CHROMATE ION TRANSPORTER (EUROFUNG)"/>
    <property type="match status" value="1"/>
</dbReference>
<evidence type="ECO:0000256" key="2">
    <source>
        <dbReference type="ARBA" id="ARBA00005262"/>
    </source>
</evidence>
<gene>
    <name evidence="8" type="primary">chrA</name>
    <name evidence="8" type="ORF">K7J14_15610</name>
</gene>
<reference evidence="8" key="1">
    <citation type="submission" date="2021-08" db="EMBL/GenBank/DDBJ databases">
        <title>Comparative analyses of Brucepasteria parasyntrophica and Teretinema zuelzerae.</title>
        <authorList>
            <person name="Song Y."/>
            <person name="Brune A."/>
        </authorList>
    </citation>
    <scope>NUCLEOTIDE SEQUENCE</scope>
    <source>
        <strain evidence="8">DSM 1903</strain>
    </source>
</reference>
<feature type="transmembrane region" description="Helical" evidence="7">
    <location>
        <begin position="87"/>
        <end position="108"/>
    </location>
</feature>
<dbReference type="AlphaFoldDB" id="A0AAE3JJ89"/>
<proteinExistence type="inferred from homology"/>
<keyword evidence="6 7" id="KW-0472">Membrane</keyword>
<dbReference type="GO" id="GO:0005886">
    <property type="term" value="C:plasma membrane"/>
    <property type="evidence" value="ECO:0007669"/>
    <property type="project" value="UniProtKB-SubCell"/>
</dbReference>
<dbReference type="RefSeq" id="WP_230758564.1">
    <property type="nucleotide sequence ID" value="NZ_JAINWA010000003.1"/>
</dbReference>
<evidence type="ECO:0000313" key="8">
    <source>
        <dbReference type="EMBL" id="MCD1656127.1"/>
    </source>
</evidence>
<evidence type="ECO:0000256" key="3">
    <source>
        <dbReference type="ARBA" id="ARBA00022475"/>
    </source>
</evidence>
<dbReference type="PIRSF" id="PIRSF004810">
    <property type="entry name" value="ChrA"/>
    <property type="match status" value="1"/>
</dbReference>
<dbReference type="PANTHER" id="PTHR33567:SF3">
    <property type="entry name" value="CHROMATE ION TRANSPORTER (EUROFUNG)"/>
    <property type="match status" value="1"/>
</dbReference>
<keyword evidence="5 7" id="KW-1133">Transmembrane helix</keyword>
<keyword evidence="3" id="KW-1003">Cell membrane</keyword>
<dbReference type="InterPro" id="IPR003370">
    <property type="entry name" value="Chromate_transpt"/>
</dbReference>
<dbReference type="Pfam" id="PF02417">
    <property type="entry name" value="Chromate_transp"/>
    <property type="match status" value="2"/>
</dbReference>
<dbReference type="NCBIfam" id="TIGR00937">
    <property type="entry name" value="2A51"/>
    <property type="match status" value="1"/>
</dbReference>
<evidence type="ECO:0000256" key="7">
    <source>
        <dbReference type="SAM" id="Phobius"/>
    </source>
</evidence>
<feature type="transmembrane region" description="Helical" evidence="7">
    <location>
        <begin position="332"/>
        <end position="353"/>
    </location>
</feature>
<dbReference type="EMBL" id="JAINWA010000003">
    <property type="protein sequence ID" value="MCD1656127.1"/>
    <property type="molecule type" value="Genomic_DNA"/>
</dbReference>
<feature type="transmembrane region" description="Helical" evidence="7">
    <location>
        <begin position="196"/>
        <end position="215"/>
    </location>
</feature>
<organism evidence="8 9">
    <name type="scientific">Teretinema zuelzerae</name>
    <dbReference type="NCBI Taxonomy" id="156"/>
    <lineage>
        <taxon>Bacteria</taxon>
        <taxon>Pseudomonadati</taxon>
        <taxon>Spirochaetota</taxon>
        <taxon>Spirochaetia</taxon>
        <taxon>Spirochaetales</taxon>
        <taxon>Treponemataceae</taxon>
        <taxon>Teretinema</taxon>
    </lineage>
</organism>
<protein>
    <submittedName>
        <fullName evidence="8">Chromate efflux transporter</fullName>
    </submittedName>
</protein>
<feature type="transmembrane region" description="Helical" evidence="7">
    <location>
        <begin position="227"/>
        <end position="249"/>
    </location>
</feature>
<keyword evidence="9" id="KW-1185">Reference proteome</keyword>
<dbReference type="Proteomes" id="UP001198163">
    <property type="component" value="Unassembled WGS sequence"/>
</dbReference>
<comment type="similarity">
    <text evidence="2">Belongs to the chromate ion transporter (CHR) (TC 2.A.51) family.</text>
</comment>
<dbReference type="InterPro" id="IPR014047">
    <property type="entry name" value="Chr_Tranpt_l_chain"/>
</dbReference>
<evidence type="ECO:0000256" key="6">
    <source>
        <dbReference type="ARBA" id="ARBA00023136"/>
    </source>
</evidence>